<name>A0ACC1QG91_9HYPO</name>
<dbReference type="Proteomes" id="UP001148737">
    <property type="component" value="Unassembled WGS sequence"/>
</dbReference>
<organism evidence="1 2">
    <name type="scientific">Lecanicillium saksenae</name>
    <dbReference type="NCBI Taxonomy" id="468837"/>
    <lineage>
        <taxon>Eukaryota</taxon>
        <taxon>Fungi</taxon>
        <taxon>Dikarya</taxon>
        <taxon>Ascomycota</taxon>
        <taxon>Pezizomycotina</taxon>
        <taxon>Sordariomycetes</taxon>
        <taxon>Hypocreomycetidae</taxon>
        <taxon>Hypocreales</taxon>
        <taxon>Cordycipitaceae</taxon>
        <taxon>Lecanicillium</taxon>
    </lineage>
</organism>
<dbReference type="EMBL" id="JANAKD010002162">
    <property type="protein sequence ID" value="KAJ3474524.1"/>
    <property type="molecule type" value="Genomic_DNA"/>
</dbReference>
<reference evidence="1" key="1">
    <citation type="submission" date="2022-07" db="EMBL/GenBank/DDBJ databases">
        <title>Genome Sequence of Lecanicillium saksenae.</title>
        <authorList>
            <person name="Buettner E."/>
        </authorList>
    </citation>
    <scope>NUCLEOTIDE SEQUENCE</scope>
    <source>
        <strain evidence="1">VT-O1</strain>
    </source>
</reference>
<keyword evidence="2" id="KW-1185">Reference proteome</keyword>
<comment type="caution">
    <text evidence="1">The sequence shown here is derived from an EMBL/GenBank/DDBJ whole genome shotgun (WGS) entry which is preliminary data.</text>
</comment>
<proteinExistence type="predicted"/>
<sequence>MLTTLAELDGVLPKKMEAKLRMVAKKIRGMYKMALEKGVTIAMGTDTQPGHLDASEIAFAVRMGMTTLQAIKAATATPPLTLGRQAPKSGQLKVGYDADILGLTENPIEDIAVLNKTENIKWVWKGGKLYKGPNVGPWGEE</sequence>
<gene>
    <name evidence="1" type="ORF">NLG97_g9808</name>
</gene>
<evidence type="ECO:0000313" key="2">
    <source>
        <dbReference type="Proteomes" id="UP001148737"/>
    </source>
</evidence>
<accession>A0ACC1QG91</accession>
<evidence type="ECO:0000313" key="1">
    <source>
        <dbReference type="EMBL" id="KAJ3474524.1"/>
    </source>
</evidence>
<protein>
    <submittedName>
        <fullName evidence="1">Uncharacterized protein</fullName>
    </submittedName>
</protein>